<dbReference type="InterPro" id="IPR020904">
    <property type="entry name" value="Sc_DH/Rdtase_CS"/>
</dbReference>
<dbReference type="PROSITE" id="PS00061">
    <property type="entry name" value="ADH_SHORT"/>
    <property type="match status" value="1"/>
</dbReference>
<dbReference type="SUPFAM" id="SSF51735">
    <property type="entry name" value="NAD(P)-binding Rossmann-fold domains"/>
    <property type="match status" value="1"/>
</dbReference>
<dbReference type="InterPro" id="IPR002347">
    <property type="entry name" value="SDR_fam"/>
</dbReference>
<gene>
    <name evidence="5" type="ORF">C8E99_0714</name>
</gene>
<comment type="similarity">
    <text evidence="1 4">Belongs to the short-chain dehydrogenases/reductases (SDR) family.</text>
</comment>
<dbReference type="PANTHER" id="PTHR24321">
    <property type="entry name" value="DEHYDROGENASES, SHORT CHAIN"/>
    <property type="match status" value="1"/>
</dbReference>
<organism evidence="5 6">
    <name type="scientific">Citricoccus muralis</name>
    <dbReference type="NCBI Taxonomy" id="169134"/>
    <lineage>
        <taxon>Bacteria</taxon>
        <taxon>Bacillati</taxon>
        <taxon>Actinomycetota</taxon>
        <taxon>Actinomycetes</taxon>
        <taxon>Micrococcales</taxon>
        <taxon>Micrococcaceae</taxon>
        <taxon>Citricoccus</taxon>
    </lineage>
</organism>
<dbReference type="GO" id="GO:0016491">
    <property type="term" value="F:oxidoreductase activity"/>
    <property type="evidence" value="ECO:0007669"/>
    <property type="project" value="UniProtKB-KW"/>
</dbReference>
<dbReference type="FunFam" id="3.40.50.720:FF:000084">
    <property type="entry name" value="Short-chain dehydrogenase reductase"/>
    <property type="match status" value="1"/>
</dbReference>
<reference evidence="5 6" key="1">
    <citation type="submission" date="2018-07" db="EMBL/GenBank/DDBJ databases">
        <title>Sequencing the genomes of 1000 actinobacteria strains.</title>
        <authorList>
            <person name="Klenk H.-P."/>
        </authorList>
    </citation>
    <scope>NUCLEOTIDE SEQUENCE [LARGE SCALE GENOMIC DNA]</scope>
    <source>
        <strain evidence="5 6">DSM 14442</strain>
    </source>
</reference>
<dbReference type="PRINTS" id="PR00080">
    <property type="entry name" value="SDRFAMILY"/>
</dbReference>
<keyword evidence="3" id="KW-0520">NAD</keyword>
<evidence type="ECO:0000313" key="5">
    <source>
        <dbReference type="EMBL" id="REE02924.1"/>
    </source>
</evidence>
<dbReference type="Proteomes" id="UP000256727">
    <property type="component" value="Unassembled WGS sequence"/>
</dbReference>
<dbReference type="NCBIfam" id="NF009467">
    <property type="entry name" value="PRK12826.1-3"/>
    <property type="match status" value="1"/>
</dbReference>
<evidence type="ECO:0000256" key="3">
    <source>
        <dbReference type="ARBA" id="ARBA00023027"/>
    </source>
</evidence>
<protein>
    <submittedName>
        <fullName evidence="5">SDR family mycofactocin-dependent oxidoreductase</fullName>
    </submittedName>
</protein>
<dbReference type="NCBIfam" id="TIGR03971">
    <property type="entry name" value="SDR_subfam_1"/>
    <property type="match status" value="1"/>
</dbReference>
<dbReference type="PRINTS" id="PR00081">
    <property type="entry name" value="GDHRDH"/>
</dbReference>
<name>A0A3D9LB66_9MICC</name>
<accession>A0A3D9LB66</accession>
<evidence type="ECO:0000256" key="4">
    <source>
        <dbReference type="RuleBase" id="RU000363"/>
    </source>
</evidence>
<keyword evidence="6" id="KW-1185">Reference proteome</keyword>
<dbReference type="Gene3D" id="3.40.50.720">
    <property type="entry name" value="NAD(P)-binding Rossmann-like Domain"/>
    <property type="match status" value="1"/>
</dbReference>
<dbReference type="AlphaFoldDB" id="A0A3D9LB66"/>
<dbReference type="OrthoDB" id="7064009at2"/>
<comment type="caution">
    <text evidence="5">The sequence shown here is derived from an EMBL/GenBank/DDBJ whole genome shotgun (WGS) entry which is preliminary data.</text>
</comment>
<sequence length="277" mass="29389">MAGRMEGKVVFITGAARGQGRSHALRLAEEGADIIAVDICEPIPGVTEYEGSTPDDLNETVKQVEALDRRIVAEQGDVRDPDRLKQVVDRGVAELGGRLDGIVANAGIDIFNHWHAFSQDDWQTTIDINLTGVWNTVRAAAPVMIDAGNGGSIVLISSANGIKPGPFNAPYNAAKFGVTALGKSFAQEMSRDGVRVNTIHPGPVDTHMAQGVDRIVELESENPGLLAMLNGFPRGDAEGISLMSPREISNAVLYLLSDESTWTTGLPMAVDGGMSAT</sequence>
<keyword evidence="2" id="KW-0560">Oxidoreductase</keyword>
<evidence type="ECO:0000313" key="6">
    <source>
        <dbReference type="Proteomes" id="UP000256727"/>
    </source>
</evidence>
<dbReference type="InterPro" id="IPR023985">
    <property type="entry name" value="SDR_subfam_1"/>
</dbReference>
<evidence type="ECO:0000256" key="1">
    <source>
        <dbReference type="ARBA" id="ARBA00006484"/>
    </source>
</evidence>
<proteinExistence type="inferred from homology"/>
<evidence type="ECO:0000256" key="2">
    <source>
        <dbReference type="ARBA" id="ARBA00023002"/>
    </source>
</evidence>
<dbReference type="PANTHER" id="PTHR24321:SF8">
    <property type="entry name" value="ESTRADIOL 17-BETA-DEHYDROGENASE 8-RELATED"/>
    <property type="match status" value="1"/>
</dbReference>
<dbReference type="EMBL" id="QREH01000001">
    <property type="protein sequence ID" value="REE02924.1"/>
    <property type="molecule type" value="Genomic_DNA"/>
</dbReference>
<dbReference type="Pfam" id="PF00106">
    <property type="entry name" value="adh_short"/>
    <property type="match status" value="1"/>
</dbReference>
<dbReference type="InterPro" id="IPR036291">
    <property type="entry name" value="NAD(P)-bd_dom_sf"/>
</dbReference>
<dbReference type="RefSeq" id="WP_115931137.1">
    <property type="nucleotide sequence ID" value="NZ_QREH01000001.1"/>
</dbReference>
<dbReference type="CDD" id="cd05233">
    <property type="entry name" value="SDR_c"/>
    <property type="match status" value="1"/>
</dbReference>